<dbReference type="NCBIfam" id="NF047539">
    <property type="entry name" value="XAC2610_fam"/>
    <property type="match status" value="1"/>
</dbReference>
<proteinExistence type="predicted"/>
<protein>
    <submittedName>
        <fullName evidence="1">Nitrite reductase</fullName>
    </submittedName>
</protein>
<comment type="caution">
    <text evidence="1">The sequence shown here is derived from an EMBL/GenBank/DDBJ whole genome shotgun (WGS) entry which is preliminary data.</text>
</comment>
<keyword evidence="2" id="KW-1185">Reference proteome</keyword>
<dbReference type="RefSeq" id="WP_425338230.1">
    <property type="nucleotide sequence ID" value="NZ_JAAVJS010000734.1"/>
</dbReference>
<reference evidence="1 2" key="1">
    <citation type="submission" date="2020-03" db="EMBL/GenBank/DDBJ databases">
        <title>Tamlana sp. nov, isolated from XXX.</title>
        <authorList>
            <person name="Cao W.R."/>
        </authorList>
    </citation>
    <scope>NUCLEOTIDE SEQUENCE [LARGE SCALE GENOMIC DNA]</scope>
    <source>
        <strain evidence="1 2">HST1-43</strain>
    </source>
</reference>
<dbReference type="EMBL" id="JAAVJS010000734">
    <property type="protein sequence ID" value="NJX17520.1"/>
    <property type="molecule type" value="Genomic_DNA"/>
</dbReference>
<feature type="non-terminal residue" evidence="1">
    <location>
        <position position="91"/>
    </location>
</feature>
<name>A0ABX1DGW9_9FLAO</name>
<evidence type="ECO:0000313" key="1">
    <source>
        <dbReference type="EMBL" id="NJX17520.1"/>
    </source>
</evidence>
<dbReference type="Proteomes" id="UP000760545">
    <property type="component" value="Unassembled WGS sequence"/>
</dbReference>
<organism evidence="1 2">
    <name type="scientific">Tamlana crocina</name>
    <dbReference type="NCBI Taxonomy" id="393006"/>
    <lineage>
        <taxon>Bacteria</taxon>
        <taxon>Pseudomonadati</taxon>
        <taxon>Bacteroidota</taxon>
        <taxon>Flavobacteriia</taxon>
        <taxon>Flavobacteriales</taxon>
        <taxon>Flavobacteriaceae</taxon>
        <taxon>Tamlana</taxon>
    </lineage>
</organism>
<sequence length="91" mass="10787">MKNGVLKQSIKPGKNNFRKTFPVDQLFLTEDMNFDGRTDFRLIEFLPAGPNIPYLYWIYNPEQDLFEANSAYTEIIFPDFDNEKKEINSTW</sequence>
<evidence type="ECO:0000313" key="2">
    <source>
        <dbReference type="Proteomes" id="UP000760545"/>
    </source>
</evidence>
<dbReference type="InterPro" id="IPR058087">
    <property type="entry name" value="XAC2610_dom"/>
</dbReference>
<gene>
    <name evidence="1" type="ORF">HC176_18785</name>
</gene>
<accession>A0ABX1DGW9</accession>